<feature type="region of interest" description="Disordered" evidence="1">
    <location>
        <begin position="1"/>
        <end position="519"/>
    </location>
</feature>
<reference evidence="2 3" key="1">
    <citation type="journal article" date="2014" name="Genome Biol. Evol.">
        <title>Comparative genomics and transcriptomics analyses reveal divergent lifestyle features of nematode endoparasitic fungus Hirsutella minnesotensis.</title>
        <authorList>
            <person name="Lai Y."/>
            <person name="Liu K."/>
            <person name="Zhang X."/>
            <person name="Zhang X."/>
            <person name="Li K."/>
            <person name="Wang N."/>
            <person name="Shu C."/>
            <person name="Wu Y."/>
            <person name="Wang C."/>
            <person name="Bushley K.E."/>
            <person name="Xiang M."/>
            <person name="Liu X."/>
        </authorList>
    </citation>
    <scope>NUCLEOTIDE SEQUENCE [LARGE SCALE GENOMIC DNA]</scope>
    <source>
        <strain evidence="2 3">3608</strain>
    </source>
</reference>
<sequence>MDRARRAAGPARRKPLPGSASPRSTPEASLDSLQSPSSPMMPSGINATTPQTAPQSRRGSRAAQHSFSFSTPGPTRNPPSKKRSRTMDGYGFGDEDAVDDGSPRKGGHSLRKRARVDYTLEHIDDDVLVPNSSFASASSRGKKRKSENTDASEDFYTAQPLKKRGNSLGADTSVRRNPARKSVEARAYKEEEDVKDTIEVGVSFSDLDESDPRRTSYSSNSSAPQSAEASWKVTSSDPGFQGISQHPHVSNPQIVDDSVNLFAQQLPFNQDSSQPLSPAQNTSRQSPRQYYSPSQAAPSLGDYTFNSTQDAQQSFSTVQESIGEIDPQLTQPLPMSSVENAPASQDEAAEQSQPTELPAAQSGVQPHEGYDSQLLAGSPINAEDRDQTGPITSVVDAPSNHIYDESSRYTAVTTGKTEIPQVEEMHQSQGNSQSMQDIDGSQEIEQITSQPPIITVSDTVAPSSSSSVPDPSELPAALDHVSNVPNTQLNESFSSQLSSDKPANQDSTETQLNSSHALQGMEERLCNTLSPYVSGEYELYPENRGEAEEEASGEAQTPDIKDSAPKVADKLDSLTEGDNVDVSAADLATPAGIGSPAPDSVNADSVDPTAVNSPALAAADEIAEDVDVTEVQESSGKQALYKYRKIRDPAAFVAALENYKEMSSEELYELLDVVNAAMRDWQSEFYRESTLVSDFENATKRREADAKYENKTRDLNIPGMNYEEPEFALKGFNGKQREKEGSALTRFQQSQDKIMSASYFFVYDPHPAKVGKQDLDNHDVEGVTTRLRTLRNHPKQSVKASEADEVTGKRARKPVQHFDPAPPQQPSRGGTPASTRASKKKNVFGKVGGIEHRLKNVSSKASAESMSEDEEVPQKERRRAHARAKEAVLKAAEESSPPSPEPTFDDDEPISGPGRRRSKKVIRKAKRGLDDDEQVEPAKQPRKRHVLTLKIPRGKNLSEPSSAITDNGDSRPSTSSSDSSSQTVESSYSFRPKRQERFRDEPDESEATEQPPLKKRGKRASVQGSALGKDGNLVEMTDGGADAETTDPPVVATGAPNRKISKIKVVSKSAVSRNGTPSSQPAAGVDGDDRPKDYKSMTKSEKMSASMKSRWANGNMAGAVEKRKATLAAKKAAQAAADQKAGSIAPKPAKIKAIKKEPNTQGQQSTQQHPRAGEFIQHQVPGTGSTSCTTN</sequence>
<feature type="compositionally biased region" description="Low complexity" evidence="1">
    <location>
        <begin position="1063"/>
        <end position="1072"/>
    </location>
</feature>
<organism evidence="2 3">
    <name type="scientific">Hirsutella minnesotensis 3608</name>
    <dbReference type="NCBI Taxonomy" id="1043627"/>
    <lineage>
        <taxon>Eukaryota</taxon>
        <taxon>Fungi</taxon>
        <taxon>Dikarya</taxon>
        <taxon>Ascomycota</taxon>
        <taxon>Pezizomycotina</taxon>
        <taxon>Sordariomycetes</taxon>
        <taxon>Hypocreomycetidae</taxon>
        <taxon>Hypocreales</taxon>
        <taxon>Ophiocordycipitaceae</taxon>
        <taxon>Hirsutella</taxon>
    </lineage>
</organism>
<feature type="compositionally biased region" description="Polar residues" evidence="1">
    <location>
        <begin position="856"/>
        <end position="865"/>
    </location>
</feature>
<feature type="compositionally biased region" description="Low complexity" evidence="1">
    <location>
        <begin position="29"/>
        <end position="43"/>
    </location>
</feature>
<feature type="compositionally biased region" description="Polar residues" evidence="1">
    <location>
        <begin position="328"/>
        <end position="343"/>
    </location>
</feature>
<name>A0A0F7ZV75_9HYPO</name>
<feature type="compositionally biased region" description="Low complexity" evidence="1">
    <location>
        <begin position="216"/>
        <end position="230"/>
    </location>
</feature>
<evidence type="ECO:0000256" key="1">
    <source>
        <dbReference type="SAM" id="MobiDB-lite"/>
    </source>
</evidence>
<feature type="compositionally biased region" description="Low complexity" evidence="1">
    <location>
        <begin position="1126"/>
        <end position="1148"/>
    </location>
</feature>
<feature type="compositionally biased region" description="Low complexity" evidence="1">
    <location>
        <begin position="455"/>
        <end position="471"/>
    </location>
</feature>
<dbReference type="EMBL" id="KQ030513">
    <property type="protein sequence ID" value="KJZ76123.1"/>
    <property type="molecule type" value="Genomic_DNA"/>
</dbReference>
<proteinExistence type="predicted"/>
<feature type="region of interest" description="Disordered" evidence="1">
    <location>
        <begin position="787"/>
        <end position="1191"/>
    </location>
</feature>
<feature type="compositionally biased region" description="Low complexity" evidence="1">
    <location>
        <begin position="970"/>
        <end position="989"/>
    </location>
</feature>
<feature type="compositionally biased region" description="Polar residues" evidence="1">
    <location>
        <begin position="427"/>
        <end position="436"/>
    </location>
</feature>
<feature type="compositionally biased region" description="Polar residues" evidence="1">
    <location>
        <begin position="261"/>
        <end position="297"/>
    </location>
</feature>
<evidence type="ECO:0000313" key="2">
    <source>
        <dbReference type="EMBL" id="KJZ76123.1"/>
    </source>
</evidence>
<feature type="compositionally biased region" description="Basic and acidic residues" evidence="1">
    <location>
        <begin position="1087"/>
        <end position="1102"/>
    </location>
</feature>
<dbReference type="Proteomes" id="UP000054481">
    <property type="component" value="Unassembled WGS sequence"/>
</dbReference>
<accession>A0A0F7ZV75</accession>
<feature type="compositionally biased region" description="Polar residues" evidence="1">
    <location>
        <begin position="958"/>
        <end position="967"/>
    </location>
</feature>
<feature type="compositionally biased region" description="Basic residues" evidence="1">
    <location>
        <begin position="105"/>
        <end position="114"/>
    </location>
</feature>
<feature type="compositionally biased region" description="Polar residues" evidence="1">
    <location>
        <begin position="483"/>
        <end position="517"/>
    </location>
</feature>
<dbReference type="OrthoDB" id="4115400at2759"/>
<feature type="compositionally biased region" description="Polar residues" evidence="1">
    <location>
        <begin position="1159"/>
        <end position="1169"/>
    </location>
</feature>
<feature type="compositionally biased region" description="Basic residues" evidence="1">
    <location>
        <begin position="914"/>
        <end position="926"/>
    </location>
</feature>
<gene>
    <name evidence="2" type="ORF">HIM_04579</name>
</gene>
<feature type="compositionally biased region" description="Polar residues" evidence="1">
    <location>
        <begin position="45"/>
        <end position="74"/>
    </location>
</feature>
<feature type="compositionally biased region" description="Polar residues" evidence="1">
    <location>
        <begin position="232"/>
        <end position="253"/>
    </location>
</feature>
<feature type="compositionally biased region" description="Polar residues" evidence="1">
    <location>
        <begin position="443"/>
        <end position="452"/>
    </location>
</feature>
<feature type="region of interest" description="Disordered" evidence="1">
    <location>
        <begin position="539"/>
        <end position="565"/>
    </location>
</feature>
<feature type="compositionally biased region" description="Polar residues" evidence="1">
    <location>
        <begin position="304"/>
        <end position="320"/>
    </location>
</feature>
<evidence type="ECO:0000313" key="3">
    <source>
        <dbReference type="Proteomes" id="UP000054481"/>
    </source>
</evidence>
<dbReference type="AlphaFoldDB" id="A0A0F7ZV75"/>
<feature type="region of interest" description="Disordered" evidence="1">
    <location>
        <begin position="590"/>
        <end position="609"/>
    </location>
</feature>
<keyword evidence="3" id="KW-1185">Reference proteome</keyword>
<feature type="compositionally biased region" description="Basic and acidic residues" evidence="1">
    <location>
        <begin position="883"/>
        <end position="893"/>
    </location>
</feature>
<feature type="compositionally biased region" description="Polar residues" evidence="1">
    <location>
        <begin position="1180"/>
        <end position="1191"/>
    </location>
</feature>
<feature type="compositionally biased region" description="Polar residues" evidence="1">
    <location>
        <begin position="826"/>
        <end position="836"/>
    </location>
</feature>
<protein>
    <submittedName>
        <fullName evidence="2">Uncharacterized protein</fullName>
    </submittedName>
</protein>